<evidence type="ECO:0000313" key="5">
    <source>
        <dbReference type="Proteomes" id="UP000194474"/>
    </source>
</evidence>
<evidence type="ECO:0000259" key="3">
    <source>
        <dbReference type="PROSITE" id="PS51194"/>
    </source>
</evidence>
<protein>
    <submittedName>
        <fullName evidence="4">Helicase conserved C-terminal domain-containing protein</fullName>
    </submittedName>
</protein>
<feature type="domain" description="Helicase ATP-binding" evidence="2">
    <location>
        <begin position="256"/>
        <end position="439"/>
    </location>
</feature>
<dbReference type="Pfam" id="PF00271">
    <property type="entry name" value="Helicase_C"/>
    <property type="match status" value="1"/>
</dbReference>
<dbReference type="CDD" id="cd18793">
    <property type="entry name" value="SF2_C_SNF"/>
    <property type="match status" value="1"/>
</dbReference>
<sequence length="918" mass="104666">MDEKLASIPFAKTDFITRFSSRHSTHVVFLKDRLKGAVSYDRIAGYFRSSIFELIHEEVSAIDKVRIICNSDLDPRDVAVGKAAEDVVQRTMLEKWNSEDDPVASLRDRARYGRLYELLKAGNVEIKVVSRDDAPFLHGKAGVVRYPDSTSTAFMGSINETAQGWARSYELVWEDRSPDGTNWVQAEFDELWKIGRRLPEAVVEEIGRTARKVQVKLEALPADKVGQSALVESPLYRRGEELMPWQRAFVTLFHRHREQFGKARLLLADEVGVGKTLSMATAALVSALLGDGPVLILCPATLGIQWQTELLDKLNVPTALWLSSKKMWRDPHGHLIRTRGAEDITRCPYRIGIVSTGLIVQDTKEVEHLLRRHYGMVILDEGHKARKQRALGKDPVAGNLLKFMLQIAERARHLIIGTATPIQTEVDELWDLLEILNRSATHVLGREMSAWRRPDQVRDILTGDVAVEDEAEAWNLLRNPLPPRDDAPLFDNIYQDLGFEGPIHDFTDESYTELQSFTREDLVDNLRGTIKGLRFFQYHNPISRHVVLRRRRTLEDAGLMKKIAVEMWPKTHDTNVRYFEGQAVKTSGDFDLAYEAVEKFTSALAQRVKGAGFMKNLLRQRICSSVASGLSTCRKLIEKRQLDDDEVVEDELDELLAEDPDLATVFSNEVRHLQEVIYHLERNPSDPKLDTCVYFLEERGWLDDGCIIFSQYYDTAHWVAEKLSHHFPQETVAVYGGAGRSGVFLNGQWRSVDREDIKKAVRDYTVRLVIATDAAAEGLNLQTLASLINIDLPWNPSRLEQRIGRIKRYGQKRDFVNMANLVYQNTVDEKVYDKLSARMKDRYDLLGSLPDVIDDDWIDDIEAMEEGLKDFTKKKKSTADVFELRYGNFLQDDGSSWQLCEQVLDKDEAMKVLSSGWS</sequence>
<dbReference type="SMART" id="SM00490">
    <property type="entry name" value="HELICc"/>
    <property type="match status" value="1"/>
</dbReference>
<dbReference type="InterPro" id="IPR001650">
    <property type="entry name" value="Helicase_C-like"/>
</dbReference>
<keyword evidence="1" id="KW-0378">Hydrolase</keyword>
<dbReference type="InterPro" id="IPR000330">
    <property type="entry name" value="SNF2_N"/>
</dbReference>
<dbReference type="NCBIfam" id="NF042964">
    <property type="entry name" value="phospholipD_antiphage"/>
    <property type="match status" value="1"/>
</dbReference>
<dbReference type="PROSITE" id="PS51192">
    <property type="entry name" value="HELICASE_ATP_BIND_1"/>
    <property type="match status" value="1"/>
</dbReference>
<evidence type="ECO:0000256" key="1">
    <source>
        <dbReference type="ARBA" id="ARBA00022801"/>
    </source>
</evidence>
<dbReference type="InterPro" id="IPR049730">
    <property type="entry name" value="SNF2/RAD54-like_C"/>
</dbReference>
<keyword evidence="4" id="KW-0547">Nucleotide-binding</keyword>
<dbReference type="GO" id="GO:0005524">
    <property type="term" value="F:ATP binding"/>
    <property type="evidence" value="ECO:0007669"/>
    <property type="project" value="InterPro"/>
</dbReference>
<dbReference type="Gene3D" id="3.40.50.300">
    <property type="entry name" value="P-loop containing nucleotide triphosphate hydrolases"/>
    <property type="match status" value="1"/>
</dbReference>
<dbReference type="Pfam" id="PF00176">
    <property type="entry name" value="SNF2-rel_dom"/>
    <property type="match status" value="1"/>
</dbReference>
<dbReference type="InterPro" id="IPR049952">
    <property type="entry name" value="PhospholipD-like_anti-phage"/>
</dbReference>
<dbReference type="AlphaFoldDB" id="A0A1Y6GBS1"/>
<organism evidence="4 5">
    <name type="scientific">Devosia lucknowensis</name>
    <dbReference type="NCBI Taxonomy" id="1096929"/>
    <lineage>
        <taxon>Bacteria</taxon>
        <taxon>Pseudomonadati</taxon>
        <taxon>Pseudomonadota</taxon>
        <taxon>Alphaproteobacteria</taxon>
        <taxon>Hyphomicrobiales</taxon>
        <taxon>Devosiaceae</taxon>
        <taxon>Devosia</taxon>
    </lineage>
</organism>
<dbReference type="SUPFAM" id="SSF52540">
    <property type="entry name" value="P-loop containing nucleoside triphosphate hydrolases"/>
    <property type="match status" value="2"/>
</dbReference>
<dbReference type="SMART" id="SM00487">
    <property type="entry name" value="DEXDc"/>
    <property type="match status" value="1"/>
</dbReference>
<dbReference type="InterPro" id="IPR025202">
    <property type="entry name" value="PLD-like_dom"/>
</dbReference>
<dbReference type="SUPFAM" id="SSF56024">
    <property type="entry name" value="Phospholipase D/nuclease"/>
    <property type="match status" value="1"/>
</dbReference>
<gene>
    <name evidence="4" type="ORF">SAMN06295905_3212</name>
</gene>
<dbReference type="OrthoDB" id="9814088at2"/>
<dbReference type="RefSeq" id="WP_086471543.1">
    <property type="nucleotide sequence ID" value="NZ_FXWK01000002.1"/>
</dbReference>
<dbReference type="InterPro" id="IPR038718">
    <property type="entry name" value="SNF2-like_sf"/>
</dbReference>
<dbReference type="Gene3D" id="3.40.50.10810">
    <property type="entry name" value="Tandem AAA-ATPase domain"/>
    <property type="match status" value="1"/>
</dbReference>
<keyword evidence="4" id="KW-0347">Helicase</keyword>
<dbReference type="PANTHER" id="PTHR45766:SF6">
    <property type="entry name" value="SWI_SNF-RELATED MATRIX-ASSOCIATED ACTIN-DEPENDENT REGULATOR OF CHROMATIN SUBFAMILY A-LIKE PROTEIN 1"/>
    <property type="match status" value="1"/>
</dbReference>
<dbReference type="GO" id="GO:0004386">
    <property type="term" value="F:helicase activity"/>
    <property type="evidence" value="ECO:0007669"/>
    <property type="project" value="UniProtKB-KW"/>
</dbReference>
<keyword evidence="5" id="KW-1185">Reference proteome</keyword>
<dbReference type="InterPro" id="IPR014001">
    <property type="entry name" value="Helicase_ATP-bd"/>
</dbReference>
<dbReference type="PROSITE" id="PS51194">
    <property type="entry name" value="HELICASE_CTER"/>
    <property type="match status" value="1"/>
</dbReference>
<dbReference type="PANTHER" id="PTHR45766">
    <property type="entry name" value="DNA ANNEALING HELICASE AND ENDONUCLEASE ZRANB3 FAMILY MEMBER"/>
    <property type="match status" value="1"/>
</dbReference>
<name>A0A1Y6GBS1_9HYPH</name>
<evidence type="ECO:0000313" key="4">
    <source>
        <dbReference type="EMBL" id="SMQ85917.1"/>
    </source>
</evidence>
<keyword evidence="4" id="KW-0067">ATP-binding</keyword>
<dbReference type="EMBL" id="FXWK01000002">
    <property type="protein sequence ID" value="SMQ85917.1"/>
    <property type="molecule type" value="Genomic_DNA"/>
</dbReference>
<dbReference type="Proteomes" id="UP000194474">
    <property type="component" value="Unassembled WGS sequence"/>
</dbReference>
<feature type="domain" description="Helicase C-terminal" evidence="3">
    <location>
        <begin position="688"/>
        <end position="869"/>
    </location>
</feature>
<dbReference type="InterPro" id="IPR027417">
    <property type="entry name" value="P-loop_NTPase"/>
</dbReference>
<dbReference type="Pfam" id="PF13091">
    <property type="entry name" value="PLDc_2"/>
    <property type="match status" value="1"/>
</dbReference>
<reference evidence="5" key="1">
    <citation type="submission" date="2017-04" db="EMBL/GenBank/DDBJ databases">
        <authorList>
            <person name="Varghese N."/>
            <person name="Submissions S."/>
        </authorList>
    </citation>
    <scope>NUCLEOTIDE SEQUENCE [LARGE SCALE GENOMIC DNA]</scope>
</reference>
<accession>A0A1Y6GBS1</accession>
<dbReference type="GO" id="GO:0016787">
    <property type="term" value="F:hydrolase activity"/>
    <property type="evidence" value="ECO:0007669"/>
    <property type="project" value="UniProtKB-KW"/>
</dbReference>
<evidence type="ECO:0000259" key="2">
    <source>
        <dbReference type="PROSITE" id="PS51192"/>
    </source>
</evidence>
<dbReference type="Gene3D" id="3.30.870.10">
    <property type="entry name" value="Endonuclease Chain A"/>
    <property type="match status" value="1"/>
</dbReference>
<proteinExistence type="predicted"/>